<sequence length="381" mass="42755">MKGHIQRRGKNSWRLKFDAGRDEKTGKRKTQFHTFRGSKREAQIKLAELVTAVDQSKYVEPNKVTVAEFVRARVDQWEASGNISARTAERYRELVENQIVPHIGAKLLQKLRTLDIEGWHTTLRAAGRADKKGGLAPRTIGHAHRVLGKALRDAVKNELVTKNVVADESAPKVDDDEMVIVKDIPAFIELLRNHRLFVPAMVSLFTGLRIGELLALREGRVDLDGKVIQVREALEETKAHGIRFKAPKTKAGRRDVTLPDILVDTLREFRKTQLEIRLRLGTGKIPDDALLFADIDGSPPSQKRYSKAWSDFADQIGMPDLGFHNLRHTHASQLIDAGVDIVTISKRLGHSKPDITLRIYAHLFRKDDGKAAAAINAALNR</sequence>
<dbReference type="InterPro" id="IPR002104">
    <property type="entry name" value="Integrase_catalytic"/>
</dbReference>
<dbReference type="RefSeq" id="WP_072824741.1">
    <property type="nucleotide sequence ID" value="NZ_LT670849.1"/>
</dbReference>
<dbReference type="PROSITE" id="PS51900">
    <property type="entry name" value="CB"/>
    <property type="match status" value="1"/>
</dbReference>
<evidence type="ECO:0000256" key="1">
    <source>
        <dbReference type="ARBA" id="ARBA00008857"/>
    </source>
</evidence>
<keyword evidence="3 5" id="KW-0238">DNA-binding</keyword>
<dbReference type="Gene3D" id="1.10.443.10">
    <property type="entry name" value="Intergrase catalytic core"/>
    <property type="match status" value="1"/>
</dbReference>
<protein>
    <submittedName>
        <fullName evidence="9">Site-specific recombinase XerD</fullName>
    </submittedName>
</protein>
<dbReference type="InterPro" id="IPR013762">
    <property type="entry name" value="Integrase-like_cat_sf"/>
</dbReference>
<keyword evidence="2" id="KW-0229">DNA integration</keyword>
<dbReference type="Gene3D" id="1.10.150.130">
    <property type="match status" value="1"/>
</dbReference>
<feature type="compositionally biased region" description="Basic and acidic residues" evidence="6">
    <location>
        <begin position="15"/>
        <end position="25"/>
    </location>
</feature>
<dbReference type="SUPFAM" id="SSF56349">
    <property type="entry name" value="DNA breaking-rejoining enzymes"/>
    <property type="match status" value="1"/>
</dbReference>
<feature type="domain" description="Core-binding (CB)" evidence="8">
    <location>
        <begin position="64"/>
        <end position="155"/>
    </location>
</feature>
<dbReference type="PANTHER" id="PTHR30349">
    <property type="entry name" value="PHAGE INTEGRASE-RELATED"/>
    <property type="match status" value="1"/>
</dbReference>
<comment type="similarity">
    <text evidence="1">Belongs to the 'phage' integrase family.</text>
</comment>
<feature type="compositionally biased region" description="Basic residues" evidence="6">
    <location>
        <begin position="1"/>
        <end position="13"/>
    </location>
</feature>
<proteinExistence type="inferred from homology"/>
<dbReference type="EMBL" id="LT670849">
    <property type="protein sequence ID" value="SHN86736.1"/>
    <property type="molecule type" value="Genomic_DNA"/>
</dbReference>
<dbReference type="Pfam" id="PF00589">
    <property type="entry name" value="Phage_integrase"/>
    <property type="match status" value="1"/>
</dbReference>
<gene>
    <name evidence="9" type="ORF">SAMN05444170_6806</name>
</gene>
<dbReference type="CDD" id="cd01189">
    <property type="entry name" value="INT_ICEBs1_C_like"/>
    <property type="match status" value="1"/>
</dbReference>
<dbReference type="InterPro" id="IPR010998">
    <property type="entry name" value="Integrase_recombinase_N"/>
</dbReference>
<dbReference type="GO" id="GO:0006310">
    <property type="term" value="P:DNA recombination"/>
    <property type="evidence" value="ECO:0007669"/>
    <property type="project" value="UniProtKB-KW"/>
</dbReference>
<dbReference type="AlphaFoldDB" id="A0A1M7UV12"/>
<feature type="region of interest" description="Disordered" evidence="6">
    <location>
        <begin position="1"/>
        <end position="29"/>
    </location>
</feature>
<dbReference type="Proteomes" id="UP000184096">
    <property type="component" value="Chromosome I"/>
</dbReference>
<name>A0A1M7UV12_9BRAD</name>
<dbReference type="OrthoDB" id="9785687at2"/>
<keyword evidence="10" id="KW-1185">Reference proteome</keyword>
<evidence type="ECO:0000256" key="4">
    <source>
        <dbReference type="ARBA" id="ARBA00023172"/>
    </source>
</evidence>
<evidence type="ECO:0000259" key="7">
    <source>
        <dbReference type="PROSITE" id="PS51898"/>
    </source>
</evidence>
<evidence type="ECO:0000256" key="2">
    <source>
        <dbReference type="ARBA" id="ARBA00022908"/>
    </source>
</evidence>
<organism evidence="9 10">
    <name type="scientific">Bradyrhizobium erythrophlei</name>
    <dbReference type="NCBI Taxonomy" id="1437360"/>
    <lineage>
        <taxon>Bacteria</taxon>
        <taxon>Pseudomonadati</taxon>
        <taxon>Pseudomonadota</taxon>
        <taxon>Alphaproteobacteria</taxon>
        <taxon>Hyphomicrobiales</taxon>
        <taxon>Nitrobacteraceae</taxon>
        <taxon>Bradyrhizobium</taxon>
    </lineage>
</organism>
<dbReference type="PANTHER" id="PTHR30349:SF41">
    <property type="entry name" value="INTEGRASE_RECOMBINASE PROTEIN MJ0367-RELATED"/>
    <property type="match status" value="1"/>
</dbReference>
<dbReference type="InterPro" id="IPR044068">
    <property type="entry name" value="CB"/>
</dbReference>
<evidence type="ECO:0000313" key="9">
    <source>
        <dbReference type="EMBL" id="SHN86736.1"/>
    </source>
</evidence>
<feature type="domain" description="Tyr recombinase" evidence="7">
    <location>
        <begin position="169"/>
        <end position="374"/>
    </location>
</feature>
<evidence type="ECO:0000259" key="8">
    <source>
        <dbReference type="PROSITE" id="PS51900"/>
    </source>
</evidence>
<evidence type="ECO:0000256" key="3">
    <source>
        <dbReference type="ARBA" id="ARBA00023125"/>
    </source>
</evidence>
<evidence type="ECO:0000256" key="6">
    <source>
        <dbReference type="SAM" id="MobiDB-lite"/>
    </source>
</evidence>
<dbReference type="GO" id="GO:0003677">
    <property type="term" value="F:DNA binding"/>
    <property type="evidence" value="ECO:0007669"/>
    <property type="project" value="UniProtKB-UniRule"/>
</dbReference>
<dbReference type="InterPro" id="IPR011010">
    <property type="entry name" value="DNA_brk_join_enz"/>
</dbReference>
<accession>A0A1M7UV12</accession>
<dbReference type="InterPro" id="IPR050090">
    <property type="entry name" value="Tyrosine_recombinase_XerCD"/>
</dbReference>
<dbReference type="GO" id="GO:0015074">
    <property type="term" value="P:DNA integration"/>
    <property type="evidence" value="ECO:0007669"/>
    <property type="project" value="UniProtKB-KW"/>
</dbReference>
<dbReference type="PROSITE" id="PS51898">
    <property type="entry name" value="TYR_RECOMBINASE"/>
    <property type="match status" value="1"/>
</dbReference>
<evidence type="ECO:0000256" key="5">
    <source>
        <dbReference type="PROSITE-ProRule" id="PRU01248"/>
    </source>
</evidence>
<keyword evidence="4" id="KW-0233">DNA recombination</keyword>
<evidence type="ECO:0000313" key="10">
    <source>
        <dbReference type="Proteomes" id="UP000184096"/>
    </source>
</evidence>
<reference evidence="10" key="1">
    <citation type="submission" date="2016-11" db="EMBL/GenBank/DDBJ databases">
        <authorList>
            <person name="Varghese N."/>
            <person name="Submissions S."/>
        </authorList>
    </citation>
    <scope>NUCLEOTIDE SEQUENCE [LARGE SCALE GENOMIC DNA]</scope>
    <source>
        <strain evidence="10">GAS401</strain>
    </source>
</reference>